<evidence type="ECO:0000256" key="1">
    <source>
        <dbReference type="ARBA" id="ARBA00022801"/>
    </source>
</evidence>
<gene>
    <name evidence="3" type="ORF">CKO45_17455</name>
</gene>
<proteinExistence type="predicted"/>
<comment type="caution">
    <text evidence="3">The sequence shown here is derived from an EMBL/GenBank/DDBJ whole genome shotgun (WGS) entry which is preliminary data.</text>
</comment>
<dbReference type="EMBL" id="NRSG01000140">
    <property type="protein sequence ID" value="MBK1660019.1"/>
    <property type="molecule type" value="Genomic_DNA"/>
</dbReference>
<dbReference type="InterPro" id="IPR029058">
    <property type="entry name" value="AB_hydrolase_fold"/>
</dbReference>
<organism evidence="3 4">
    <name type="scientific">Paracraurococcus ruber</name>
    <dbReference type="NCBI Taxonomy" id="77675"/>
    <lineage>
        <taxon>Bacteria</taxon>
        <taxon>Pseudomonadati</taxon>
        <taxon>Pseudomonadota</taxon>
        <taxon>Alphaproteobacteria</taxon>
        <taxon>Acetobacterales</taxon>
        <taxon>Roseomonadaceae</taxon>
        <taxon>Paracraurococcus</taxon>
    </lineage>
</organism>
<evidence type="ECO:0000259" key="2">
    <source>
        <dbReference type="Pfam" id="PF00561"/>
    </source>
</evidence>
<dbReference type="PANTHER" id="PTHR43329">
    <property type="entry name" value="EPOXIDE HYDROLASE"/>
    <property type="match status" value="1"/>
</dbReference>
<dbReference type="Pfam" id="PF00561">
    <property type="entry name" value="Abhydrolase_1"/>
    <property type="match status" value="1"/>
</dbReference>
<reference evidence="3 4" key="1">
    <citation type="journal article" date="2020" name="Microorganisms">
        <title>Osmotic Adaptation and Compatible Solute Biosynthesis of Phototrophic Bacteria as Revealed from Genome Analyses.</title>
        <authorList>
            <person name="Imhoff J.F."/>
            <person name="Rahn T."/>
            <person name="Kunzel S."/>
            <person name="Keller A."/>
            <person name="Neulinger S.C."/>
        </authorList>
    </citation>
    <scope>NUCLEOTIDE SEQUENCE [LARGE SCALE GENOMIC DNA]</scope>
    <source>
        <strain evidence="3 4">DSM 15382</strain>
    </source>
</reference>
<sequence length="342" mass="37211">MDLELREGVVRTARHATFYLECGPPDGPLLVFLHGWPELSISWRHQLPCFAALGFRCVAPDMRGYGRSSVHPAPADHALEPITQDMLELLAGLGRDRAVWVGHDWGSPVVWSLAAHHAARCVAVASLCVPYLPDGFALPHLIALVDRRTYPEADYPAGQWDYQLFYEENAERARAVFDADVDATIRALFRRGNPAARGKPGRTASIRRDGGWFGGADRAPDVPLDTAVLSPADHSRYVAALRRTGFGGPDSWYLNHAANAAYAARAPEGGRLSMPVLFLHGAHDTTCETMDSALATPMRAACADLTEVVVQSGHWMAQEQPAAVNAALARWLAQRVPGAWPG</sequence>
<dbReference type="PRINTS" id="PR00412">
    <property type="entry name" value="EPOXHYDRLASE"/>
</dbReference>
<dbReference type="Proteomes" id="UP000697995">
    <property type="component" value="Unassembled WGS sequence"/>
</dbReference>
<dbReference type="RefSeq" id="WP_133221436.1">
    <property type="nucleotide sequence ID" value="NZ_NRSG01000140.1"/>
</dbReference>
<dbReference type="GO" id="GO:0016787">
    <property type="term" value="F:hydrolase activity"/>
    <property type="evidence" value="ECO:0007669"/>
    <property type="project" value="UniProtKB-KW"/>
</dbReference>
<dbReference type="InterPro" id="IPR000073">
    <property type="entry name" value="AB_hydrolase_1"/>
</dbReference>
<feature type="domain" description="AB hydrolase-1" evidence="2">
    <location>
        <begin position="28"/>
        <end position="316"/>
    </location>
</feature>
<dbReference type="Gene3D" id="3.40.50.1820">
    <property type="entry name" value="alpha/beta hydrolase"/>
    <property type="match status" value="1"/>
</dbReference>
<evidence type="ECO:0000313" key="3">
    <source>
        <dbReference type="EMBL" id="MBK1660019.1"/>
    </source>
</evidence>
<accession>A0ABS1D277</accession>
<keyword evidence="1 3" id="KW-0378">Hydrolase</keyword>
<dbReference type="SUPFAM" id="SSF53474">
    <property type="entry name" value="alpha/beta-Hydrolases"/>
    <property type="match status" value="1"/>
</dbReference>
<dbReference type="InterPro" id="IPR000639">
    <property type="entry name" value="Epox_hydrolase-like"/>
</dbReference>
<name>A0ABS1D277_9PROT</name>
<evidence type="ECO:0000313" key="4">
    <source>
        <dbReference type="Proteomes" id="UP000697995"/>
    </source>
</evidence>
<keyword evidence="4" id="KW-1185">Reference proteome</keyword>
<protein>
    <submittedName>
        <fullName evidence="3">Epoxide hydrolase</fullName>
    </submittedName>
</protein>